<dbReference type="InterPro" id="IPR018186">
    <property type="entry name" value="TF_T-box_CS"/>
</dbReference>
<dbReference type="GO" id="GO:0045893">
    <property type="term" value="P:positive regulation of DNA-templated transcription"/>
    <property type="evidence" value="ECO:0007669"/>
    <property type="project" value="InterPro"/>
</dbReference>
<evidence type="ECO:0000256" key="1">
    <source>
        <dbReference type="ARBA" id="ARBA00004123"/>
    </source>
</evidence>
<dbReference type="Proteomes" id="UP001318040">
    <property type="component" value="Chromosome 38"/>
</dbReference>
<accession>A0AAJ7TSV8</accession>
<feature type="region of interest" description="Disordered" evidence="7">
    <location>
        <begin position="287"/>
        <end position="353"/>
    </location>
</feature>
<feature type="compositionally biased region" description="Basic and acidic residues" evidence="7">
    <location>
        <begin position="299"/>
        <end position="315"/>
    </location>
</feature>
<comment type="subcellular location">
    <subcellularLocation>
        <location evidence="1 6">Nucleus</location>
    </subcellularLocation>
</comment>
<dbReference type="PRINTS" id="PR00937">
    <property type="entry name" value="TBOX"/>
</dbReference>
<evidence type="ECO:0000313" key="10">
    <source>
        <dbReference type="RefSeq" id="XP_032823452.1"/>
    </source>
</evidence>
<gene>
    <name evidence="10" type="primary">LOC116950106</name>
</gene>
<organism evidence="9 10">
    <name type="scientific">Petromyzon marinus</name>
    <name type="common">Sea lamprey</name>
    <dbReference type="NCBI Taxonomy" id="7757"/>
    <lineage>
        <taxon>Eukaryota</taxon>
        <taxon>Metazoa</taxon>
        <taxon>Chordata</taxon>
        <taxon>Craniata</taxon>
        <taxon>Vertebrata</taxon>
        <taxon>Cyclostomata</taxon>
        <taxon>Hyperoartia</taxon>
        <taxon>Petromyzontiformes</taxon>
        <taxon>Petromyzontidae</taxon>
        <taxon>Petromyzon</taxon>
    </lineage>
</organism>
<dbReference type="GO" id="GO:0000981">
    <property type="term" value="F:DNA-binding transcription factor activity, RNA polymerase II-specific"/>
    <property type="evidence" value="ECO:0007669"/>
    <property type="project" value="TreeGrafter"/>
</dbReference>
<dbReference type="GO" id="GO:0000785">
    <property type="term" value="C:chromatin"/>
    <property type="evidence" value="ECO:0007669"/>
    <property type="project" value="TreeGrafter"/>
</dbReference>
<name>A0AAJ7TSV8_PETMA</name>
<evidence type="ECO:0000256" key="4">
    <source>
        <dbReference type="ARBA" id="ARBA00023163"/>
    </source>
</evidence>
<feature type="domain" description="T-box" evidence="8">
    <location>
        <begin position="97"/>
        <end position="278"/>
    </location>
</feature>
<evidence type="ECO:0000256" key="2">
    <source>
        <dbReference type="ARBA" id="ARBA00023015"/>
    </source>
</evidence>
<dbReference type="Gene3D" id="2.60.40.820">
    <property type="entry name" value="Transcription factor, T-box"/>
    <property type="match status" value="1"/>
</dbReference>
<dbReference type="InterPro" id="IPR001699">
    <property type="entry name" value="TF_T-box"/>
</dbReference>
<keyword evidence="4" id="KW-0804">Transcription</keyword>
<feature type="compositionally biased region" description="Low complexity" evidence="7">
    <location>
        <begin position="461"/>
        <end position="479"/>
    </location>
</feature>
<keyword evidence="3 6" id="KW-0238">DNA-binding</keyword>
<evidence type="ECO:0000256" key="6">
    <source>
        <dbReference type="PROSITE-ProRule" id="PRU00201"/>
    </source>
</evidence>
<feature type="region of interest" description="Disordered" evidence="7">
    <location>
        <begin position="25"/>
        <end position="54"/>
    </location>
</feature>
<feature type="region of interest" description="Disordered" evidence="7">
    <location>
        <begin position="375"/>
        <end position="394"/>
    </location>
</feature>
<proteinExistence type="predicted"/>
<comment type="caution">
    <text evidence="6">Lacks conserved residue(s) required for the propagation of feature annotation.</text>
</comment>
<feature type="region of interest" description="Disordered" evidence="7">
    <location>
        <begin position="436"/>
        <end position="514"/>
    </location>
</feature>
<dbReference type="AlphaFoldDB" id="A0AAJ7TSV8"/>
<dbReference type="SMART" id="SM00425">
    <property type="entry name" value="TBOX"/>
    <property type="match status" value="1"/>
</dbReference>
<protein>
    <submittedName>
        <fullName evidence="10">T-box transcription factor TBX5-like</fullName>
    </submittedName>
</protein>
<reference evidence="10" key="1">
    <citation type="submission" date="2025-08" db="UniProtKB">
        <authorList>
            <consortium name="RefSeq"/>
        </authorList>
    </citation>
    <scope>IDENTIFICATION</scope>
    <source>
        <tissue evidence="10">Sperm</tissue>
    </source>
</reference>
<dbReference type="KEGG" id="pmrn:116950106"/>
<dbReference type="GO" id="GO:0001708">
    <property type="term" value="P:cell fate specification"/>
    <property type="evidence" value="ECO:0007669"/>
    <property type="project" value="TreeGrafter"/>
</dbReference>
<keyword evidence="5 6" id="KW-0539">Nucleus</keyword>
<dbReference type="GO" id="GO:0005634">
    <property type="term" value="C:nucleus"/>
    <property type="evidence" value="ECO:0007669"/>
    <property type="project" value="UniProtKB-SubCell"/>
</dbReference>
<dbReference type="PROSITE" id="PS50252">
    <property type="entry name" value="TBOX_3"/>
    <property type="match status" value="1"/>
</dbReference>
<dbReference type="FunFam" id="2.60.40.820:FF:000007">
    <property type="entry name" value="T-box transcription factor"/>
    <property type="match status" value="1"/>
</dbReference>
<dbReference type="InterPro" id="IPR046360">
    <property type="entry name" value="T-box_DNA-bd"/>
</dbReference>
<dbReference type="GO" id="GO:0009653">
    <property type="term" value="P:anatomical structure morphogenesis"/>
    <property type="evidence" value="ECO:0007669"/>
    <property type="project" value="UniProtKB-ARBA"/>
</dbReference>
<dbReference type="SUPFAM" id="SSF49417">
    <property type="entry name" value="p53-like transcription factors"/>
    <property type="match status" value="1"/>
</dbReference>
<dbReference type="PROSITE" id="PS01264">
    <property type="entry name" value="TBOX_2"/>
    <property type="match status" value="1"/>
</dbReference>
<dbReference type="PANTHER" id="PTHR11267:SF181">
    <property type="entry name" value="OPTOMOTOR-BLIND PROTEIN"/>
    <property type="match status" value="1"/>
</dbReference>
<dbReference type="PANTHER" id="PTHR11267">
    <property type="entry name" value="T-BOX PROTEIN-RELATED"/>
    <property type="match status" value="1"/>
</dbReference>
<feature type="compositionally biased region" description="Basic residues" evidence="7">
    <location>
        <begin position="30"/>
        <end position="49"/>
    </location>
</feature>
<evidence type="ECO:0000256" key="5">
    <source>
        <dbReference type="ARBA" id="ARBA00023242"/>
    </source>
</evidence>
<keyword evidence="9" id="KW-1185">Reference proteome</keyword>
<dbReference type="GO" id="GO:0000978">
    <property type="term" value="F:RNA polymerase II cis-regulatory region sequence-specific DNA binding"/>
    <property type="evidence" value="ECO:0007669"/>
    <property type="project" value="InterPro"/>
</dbReference>
<evidence type="ECO:0000256" key="7">
    <source>
        <dbReference type="SAM" id="MobiDB-lite"/>
    </source>
</evidence>
<dbReference type="InterPro" id="IPR036960">
    <property type="entry name" value="T-box_sf"/>
</dbReference>
<dbReference type="PROSITE" id="PS01283">
    <property type="entry name" value="TBOX_1"/>
    <property type="match status" value="1"/>
</dbReference>
<keyword evidence="2" id="KW-0805">Transcription regulation</keyword>
<evidence type="ECO:0000259" key="8">
    <source>
        <dbReference type="PROSITE" id="PS50252"/>
    </source>
</evidence>
<sequence>MFETGELMPFHRPLPLAPMTAGPCPGMCRQQHHHHQQQHHQQPQHHHHQHVGDGAAFSRDWAAPRHAPPSLPLSCLQATAGSTPFPGSAQSGVAATLDNAELWRKFHAIGTEMIITKSGRRSFPPCKLRFSGLDPNANYFMLMELVPADEVKYKWREAEGRWEASGPAELSMPSRLYVHPSSPSSGAQWMRQPVSFHKAKLTNNALSKSGHLILHSMHKYQPCFYVVRDTDWRGVAAAHSPLTFSFPDTTFIAVTAYQNSLITKLKIATNPFAKGFREDGLNHERIRKLRSRNATKRPLGKDEGAEEASDAKQLRSDGYGGGDADTGGEAELYRGGSQTNPIHAFGSGTAGEQHHRLLSSAHHMSPLEDQVAPCSSAFPEQLGGDFISPSSLPGPPFPPALPACPASLPTSSTVFAGAVTGGSWLECPTAGAAAPMESLAGDHGPSPASHACSSPDDHPFSSHSSSSGHSYSSHTSVSPAGEGGCRADSDNHGAAHSQSTQSQTSPVALGSQAPGFQPGAPLACGQVTQSNANAAAAAAAAAAAFGQTFASQNFASQNFASQSFASQNFASQNFPSQSFGSQSFGSQSFASQGFGSQSFGSQSFGSQAYGYQAPALSQAYAGRAFPSANQAYGGQACNAAAVAAAPALGGQSSVSQGLLLGGFATHGAGTAPLYDLYSMYQPAAAAAATSAAAQMPYSSCELPRAAWYSQCSGPAFIH</sequence>
<evidence type="ECO:0000313" key="9">
    <source>
        <dbReference type="Proteomes" id="UP001318040"/>
    </source>
</evidence>
<dbReference type="Pfam" id="PF00907">
    <property type="entry name" value="T-box"/>
    <property type="match status" value="1"/>
</dbReference>
<dbReference type="RefSeq" id="XP_032823452.1">
    <property type="nucleotide sequence ID" value="XM_032967561.1"/>
</dbReference>
<dbReference type="InterPro" id="IPR008967">
    <property type="entry name" value="p53-like_TF_DNA-bd_sf"/>
</dbReference>
<evidence type="ECO:0000256" key="3">
    <source>
        <dbReference type="ARBA" id="ARBA00023125"/>
    </source>
</evidence>